<evidence type="ECO:0008006" key="3">
    <source>
        <dbReference type="Google" id="ProtNLM"/>
    </source>
</evidence>
<keyword evidence="2" id="KW-1185">Reference proteome</keyword>
<gene>
    <name evidence="1" type="ORF">C2G38_2211552</name>
</gene>
<dbReference type="InterPro" id="IPR012337">
    <property type="entry name" value="RNaseH-like_sf"/>
</dbReference>
<evidence type="ECO:0000313" key="1">
    <source>
        <dbReference type="EMBL" id="RIB08475.1"/>
    </source>
</evidence>
<comment type="caution">
    <text evidence="1">The sequence shown here is derived from an EMBL/GenBank/DDBJ whole genome shotgun (WGS) entry which is preliminary data.</text>
</comment>
<reference evidence="1 2" key="1">
    <citation type="submission" date="2018-06" db="EMBL/GenBank/DDBJ databases">
        <title>Comparative genomics reveals the genomic features of Rhizophagus irregularis, R. cerebriforme, R. diaphanum and Gigaspora rosea, and their symbiotic lifestyle signature.</title>
        <authorList>
            <person name="Morin E."/>
            <person name="San Clemente H."/>
            <person name="Chen E.C.H."/>
            <person name="De La Providencia I."/>
            <person name="Hainaut M."/>
            <person name="Kuo A."/>
            <person name="Kohler A."/>
            <person name="Murat C."/>
            <person name="Tang N."/>
            <person name="Roy S."/>
            <person name="Loubradou J."/>
            <person name="Henrissat B."/>
            <person name="Grigoriev I.V."/>
            <person name="Corradi N."/>
            <person name="Roux C."/>
            <person name="Martin F.M."/>
        </authorList>
    </citation>
    <scope>NUCLEOTIDE SEQUENCE [LARGE SCALE GENOMIC DNA]</scope>
    <source>
        <strain evidence="1 2">DAOM 194757</strain>
    </source>
</reference>
<dbReference type="AlphaFoldDB" id="A0A397UDU6"/>
<proteinExistence type="predicted"/>
<dbReference type="STRING" id="44941.A0A397UDU6"/>
<accession>A0A397UDU6</accession>
<protein>
    <recommendedName>
        <fullName evidence="3">RNase H type-1 domain-containing protein</fullName>
    </recommendedName>
</protein>
<dbReference type="Gene3D" id="3.30.420.10">
    <property type="entry name" value="Ribonuclease H-like superfamily/Ribonuclease H"/>
    <property type="match status" value="1"/>
</dbReference>
<sequence>MTLIDNPYKIGTITILDNKLVWLKPVEQRELEILNKQKFEPDLRDLLDKQIRFNLGQEKDEFIFYTKGSLFKEEGISVMGAGWVQTDSEGSRSLLEGFAKLENWPSFSKPELVAIWLVLLTVPINSIVLIHTDSAIAIECIRGGKRYLDVISRWCKVKNYDVQMKIQDLLRMKQIKLELIKVKSYDNNSGMTGRTFFLSWKNYVVETRIRSFIKRIQNTQIGAEWKASSTYKILEREEDTRGKRLAFWLKVLCDELPLLQELDRQRPEIYKDTSYKLCSENVPETLEHLAVCKSLRVTWQNIKTVALAVAWKELLTDKKSLVPLRDFRESFLNGFYDSIWRKRCTRVAE</sequence>
<dbReference type="GO" id="GO:0003676">
    <property type="term" value="F:nucleic acid binding"/>
    <property type="evidence" value="ECO:0007669"/>
    <property type="project" value="InterPro"/>
</dbReference>
<organism evidence="1 2">
    <name type="scientific">Gigaspora rosea</name>
    <dbReference type="NCBI Taxonomy" id="44941"/>
    <lineage>
        <taxon>Eukaryota</taxon>
        <taxon>Fungi</taxon>
        <taxon>Fungi incertae sedis</taxon>
        <taxon>Mucoromycota</taxon>
        <taxon>Glomeromycotina</taxon>
        <taxon>Glomeromycetes</taxon>
        <taxon>Diversisporales</taxon>
        <taxon>Gigasporaceae</taxon>
        <taxon>Gigaspora</taxon>
    </lineage>
</organism>
<dbReference type="OrthoDB" id="2309203at2759"/>
<dbReference type="EMBL" id="QKWP01001504">
    <property type="protein sequence ID" value="RIB08475.1"/>
    <property type="molecule type" value="Genomic_DNA"/>
</dbReference>
<dbReference type="SUPFAM" id="SSF53098">
    <property type="entry name" value="Ribonuclease H-like"/>
    <property type="match status" value="1"/>
</dbReference>
<dbReference type="Proteomes" id="UP000266673">
    <property type="component" value="Unassembled WGS sequence"/>
</dbReference>
<dbReference type="InterPro" id="IPR036397">
    <property type="entry name" value="RNaseH_sf"/>
</dbReference>
<evidence type="ECO:0000313" key="2">
    <source>
        <dbReference type="Proteomes" id="UP000266673"/>
    </source>
</evidence>
<name>A0A397UDU6_9GLOM</name>